<reference evidence="1" key="2">
    <citation type="submission" date="2023-05" db="EMBL/GenBank/DDBJ databases">
        <authorList>
            <person name="Fouks B."/>
        </authorList>
    </citation>
    <scope>NUCLEOTIDE SEQUENCE</scope>
    <source>
        <strain evidence="1">Stay&amp;Tobe</strain>
        <tissue evidence="1">Testes</tissue>
    </source>
</reference>
<evidence type="ECO:0000313" key="1">
    <source>
        <dbReference type="EMBL" id="KAJ9581048.1"/>
    </source>
</evidence>
<dbReference type="InterPro" id="IPR004119">
    <property type="entry name" value="EcKL"/>
</dbReference>
<feature type="non-terminal residue" evidence="1">
    <location>
        <position position="69"/>
    </location>
</feature>
<evidence type="ECO:0000313" key="2">
    <source>
        <dbReference type="Proteomes" id="UP001233999"/>
    </source>
</evidence>
<protein>
    <submittedName>
        <fullName evidence="1">Uncharacterized protein</fullName>
    </submittedName>
</protein>
<comment type="caution">
    <text evidence="1">The sequence shown here is derived from an EMBL/GenBank/DDBJ whole genome shotgun (WGS) entry which is preliminary data.</text>
</comment>
<dbReference type="Pfam" id="PF02958">
    <property type="entry name" value="EcKL"/>
    <property type="match status" value="1"/>
</dbReference>
<dbReference type="Proteomes" id="UP001233999">
    <property type="component" value="Unassembled WGS sequence"/>
</dbReference>
<keyword evidence="2" id="KW-1185">Reference proteome</keyword>
<name>A0AAD7ZJI9_DIPPU</name>
<proteinExistence type="predicted"/>
<dbReference type="AlphaFoldDB" id="A0AAD7ZJI9"/>
<gene>
    <name evidence="1" type="ORF">L9F63_023772</name>
</gene>
<organism evidence="1 2">
    <name type="scientific">Diploptera punctata</name>
    <name type="common">Pacific beetle cockroach</name>
    <dbReference type="NCBI Taxonomy" id="6984"/>
    <lineage>
        <taxon>Eukaryota</taxon>
        <taxon>Metazoa</taxon>
        <taxon>Ecdysozoa</taxon>
        <taxon>Arthropoda</taxon>
        <taxon>Hexapoda</taxon>
        <taxon>Insecta</taxon>
        <taxon>Pterygota</taxon>
        <taxon>Neoptera</taxon>
        <taxon>Polyneoptera</taxon>
        <taxon>Dictyoptera</taxon>
        <taxon>Blattodea</taxon>
        <taxon>Blaberoidea</taxon>
        <taxon>Blaberidae</taxon>
        <taxon>Diplopterinae</taxon>
        <taxon>Diploptera</taxon>
    </lineage>
</organism>
<reference evidence="1" key="1">
    <citation type="journal article" date="2023" name="IScience">
        <title>Live-bearing cockroach genome reveals convergent evolutionary mechanisms linked to viviparity in insects and beyond.</title>
        <authorList>
            <person name="Fouks B."/>
            <person name="Harrison M.C."/>
            <person name="Mikhailova A.A."/>
            <person name="Marchal E."/>
            <person name="English S."/>
            <person name="Carruthers M."/>
            <person name="Jennings E.C."/>
            <person name="Chiamaka E.L."/>
            <person name="Frigard R.A."/>
            <person name="Pippel M."/>
            <person name="Attardo G.M."/>
            <person name="Benoit J.B."/>
            <person name="Bornberg-Bauer E."/>
            <person name="Tobe S.S."/>
        </authorList>
    </citation>
    <scope>NUCLEOTIDE SEQUENCE</scope>
    <source>
        <strain evidence="1">Stay&amp;Tobe</strain>
    </source>
</reference>
<dbReference type="EMBL" id="JASPKZ010008049">
    <property type="protein sequence ID" value="KAJ9581048.1"/>
    <property type="molecule type" value="Genomic_DNA"/>
</dbReference>
<sequence length="69" mass="7944">KRVGLDEEHCMMVMRKIAQFHAASLVLKEKNPELLETFIDPPSNYMLLDLFDKSYDSHLIDMSESAADD</sequence>
<feature type="non-terminal residue" evidence="1">
    <location>
        <position position="1"/>
    </location>
</feature>
<accession>A0AAD7ZJI9</accession>